<accession>U5GS59</accession>
<organism evidence="2 3">
    <name type="scientific">Populus trichocarpa</name>
    <name type="common">Western balsam poplar</name>
    <name type="synonym">Populus balsamifera subsp. trichocarpa</name>
    <dbReference type="NCBI Taxonomy" id="3694"/>
    <lineage>
        <taxon>Eukaryota</taxon>
        <taxon>Viridiplantae</taxon>
        <taxon>Streptophyta</taxon>
        <taxon>Embryophyta</taxon>
        <taxon>Tracheophyta</taxon>
        <taxon>Spermatophyta</taxon>
        <taxon>Magnoliopsida</taxon>
        <taxon>eudicotyledons</taxon>
        <taxon>Gunneridae</taxon>
        <taxon>Pentapetalae</taxon>
        <taxon>rosids</taxon>
        <taxon>fabids</taxon>
        <taxon>Malpighiales</taxon>
        <taxon>Salicaceae</taxon>
        <taxon>Saliceae</taxon>
        <taxon>Populus</taxon>
    </lineage>
</organism>
<keyword evidence="1" id="KW-1133">Transmembrane helix</keyword>
<protein>
    <submittedName>
        <fullName evidence="2">Uncharacterized protein</fullName>
    </submittedName>
</protein>
<gene>
    <name evidence="2" type="ORF">POPTR_001G327700</name>
</gene>
<dbReference type="Proteomes" id="UP000006729">
    <property type="component" value="Chromosome 1"/>
</dbReference>
<evidence type="ECO:0000313" key="2">
    <source>
        <dbReference type="EMBL" id="PNT57905.1"/>
    </source>
</evidence>
<feature type="transmembrane region" description="Helical" evidence="1">
    <location>
        <begin position="29"/>
        <end position="48"/>
    </location>
</feature>
<name>U5GS59_POPTR</name>
<keyword evidence="3" id="KW-1185">Reference proteome</keyword>
<proteinExistence type="predicted"/>
<dbReference type="AlphaFoldDB" id="U5GS59"/>
<reference evidence="2 3" key="1">
    <citation type="journal article" date="2006" name="Science">
        <title>The genome of black cottonwood, Populus trichocarpa (Torr. &amp; Gray).</title>
        <authorList>
            <person name="Tuskan G.A."/>
            <person name="Difazio S."/>
            <person name="Jansson S."/>
            <person name="Bohlmann J."/>
            <person name="Grigoriev I."/>
            <person name="Hellsten U."/>
            <person name="Putnam N."/>
            <person name="Ralph S."/>
            <person name="Rombauts S."/>
            <person name="Salamov A."/>
            <person name="Schein J."/>
            <person name="Sterck L."/>
            <person name="Aerts A."/>
            <person name="Bhalerao R.R."/>
            <person name="Bhalerao R.P."/>
            <person name="Blaudez D."/>
            <person name="Boerjan W."/>
            <person name="Brun A."/>
            <person name="Brunner A."/>
            <person name="Busov V."/>
            <person name="Campbell M."/>
            <person name="Carlson J."/>
            <person name="Chalot M."/>
            <person name="Chapman J."/>
            <person name="Chen G.L."/>
            <person name="Cooper D."/>
            <person name="Coutinho P.M."/>
            <person name="Couturier J."/>
            <person name="Covert S."/>
            <person name="Cronk Q."/>
            <person name="Cunningham R."/>
            <person name="Davis J."/>
            <person name="Degroeve S."/>
            <person name="Dejardin A."/>
            <person name="Depamphilis C."/>
            <person name="Detter J."/>
            <person name="Dirks B."/>
            <person name="Dubchak I."/>
            <person name="Duplessis S."/>
            <person name="Ehlting J."/>
            <person name="Ellis B."/>
            <person name="Gendler K."/>
            <person name="Goodstein D."/>
            <person name="Gribskov M."/>
            <person name="Grimwood J."/>
            <person name="Groover A."/>
            <person name="Gunter L."/>
            <person name="Hamberger B."/>
            <person name="Heinze B."/>
            <person name="Helariutta Y."/>
            <person name="Henrissat B."/>
            <person name="Holligan D."/>
            <person name="Holt R."/>
            <person name="Huang W."/>
            <person name="Islam-Faridi N."/>
            <person name="Jones S."/>
            <person name="Jones-Rhoades M."/>
            <person name="Jorgensen R."/>
            <person name="Joshi C."/>
            <person name="Kangasjarvi J."/>
            <person name="Karlsson J."/>
            <person name="Kelleher C."/>
            <person name="Kirkpatrick R."/>
            <person name="Kirst M."/>
            <person name="Kohler A."/>
            <person name="Kalluri U."/>
            <person name="Larimer F."/>
            <person name="Leebens-Mack J."/>
            <person name="Leple J.C."/>
            <person name="Locascio P."/>
            <person name="Lou Y."/>
            <person name="Lucas S."/>
            <person name="Martin F."/>
            <person name="Montanini B."/>
            <person name="Napoli C."/>
            <person name="Nelson D.R."/>
            <person name="Nelson C."/>
            <person name="Nieminen K."/>
            <person name="Nilsson O."/>
            <person name="Pereda V."/>
            <person name="Peter G."/>
            <person name="Philippe R."/>
            <person name="Pilate G."/>
            <person name="Poliakov A."/>
            <person name="Razumovskaya J."/>
            <person name="Richardson P."/>
            <person name="Rinaldi C."/>
            <person name="Ritland K."/>
            <person name="Rouze P."/>
            <person name="Ryaboy D."/>
            <person name="Schmutz J."/>
            <person name="Schrader J."/>
            <person name="Segerman B."/>
            <person name="Shin H."/>
            <person name="Siddiqui A."/>
            <person name="Sterky F."/>
            <person name="Terry A."/>
            <person name="Tsai C.J."/>
            <person name="Uberbacher E."/>
            <person name="Unneberg P."/>
            <person name="Vahala J."/>
            <person name="Wall K."/>
            <person name="Wessler S."/>
            <person name="Yang G."/>
            <person name="Yin T."/>
            <person name="Douglas C."/>
            <person name="Marra M."/>
            <person name="Sandberg G."/>
            <person name="Van de Peer Y."/>
            <person name="Rokhsar D."/>
        </authorList>
    </citation>
    <scope>NUCLEOTIDE SEQUENCE [LARGE SCALE GENOMIC DNA]</scope>
    <source>
        <strain evidence="3">cv. Nisqually</strain>
    </source>
</reference>
<evidence type="ECO:0000256" key="1">
    <source>
        <dbReference type="SAM" id="Phobius"/>
    </source>
</evidence>
<keyword evidence="1" id="KW-0812">Transmembrane</keyword>
<evidence type="ECO:0000313" key="3">
    <source>
        <dbReference type="Proteomes" id="UP000006729"/>
    </source>
</evidence>
<keyword evidence="1" id="KW-0472">Membrane</keyword>
<dbReference type="EMBL" id="CM009290">
    <property type="protein sequence ID" value="PNT57905.1"/>
    <property type="molecule type" value="Genomic_DNA"/>
</dbReference>
<sequence>MLVAGLLFFCVGCMFSLEALNWMFAEGLLGWFIQVALLKMILLSFGSYPC</sequence>